<accession>A0A2K9VRL0</accession>
<protein>
    <submittedName>
        <fullName evidence="1">Uncharacterized protein</fullName>
    </submittedName>
</protein>
<proteinExistence type="predicted"/>
<keyword evidence="4" id="KW-1185">Reference proteome</keyword>
<evidence type="ECO:0000313" key="1">
    <source>
        <dbReference type="EMBL" id="AUV65101.1"/>
    </source>
</evidence>
<dbReference type="GeneID" id="43445770"/>
<reference evidence="2" key="2">
    <citation type="submission" date="2017-11" db="EMBL/GenBank/DDBJ databases">
        <title>A novel aadA aminoglycoside resistance gene in bovine and porcine pathogens.</title>
        <authorList>
            <person name="Cameron A."/>
            <person name="Klima C.L."/>
            <person name="Ha R."/>
            <person name="Gruninger R.G."/>
            <person name="Zaheer R."/>
            <person name="McAllister T."/>
        </authorList>
    </citation>
    <scope>NUCLEOTIDE SEQUENCE</scope>
    <source>
        <strain evidence="2">HS31</strain>
    </source>
</reference>
<gene>
    <name evidence="1" type="ORF">ICEHS1_45</name>
    <name evidence="3" type="ORF">JFL49_03480</name>
</gene>
<reference evidence="1" key="1">
    <citation type="submission" date="2017-05" db="EMBL/GenBank/DDBJ databases">
        <title>ICEHs1, an integrative conjugative element from clinical isolates of Histophilus somni confers metal and antimicrobial resistance.</title>
        <authorList>
            <person name="Bhatt K."/>
            <person name="Rawlyk N."/>
            <person name="Potter A."/>
            <person name="Liljebjelke K."/>
        </authorList>
    </citation>
    <scope>NUCLEOTIDE SEQUENCE</scope>
    <source>
        <strain evidence="1">AVI 1</strain>
    </source>
</reference>
<organism evidence="1">
    <name type="scientific">Histophilus somni</name>
    <name type="common">Haemophilus somnus</name>
    <dbReference type="NCBI Taxonomy" id="731"/>
    <lineage>
        <taxon>Bacteria</taxon>
        <taxon>Pseudomonadati</taxon>
        <taxon>Pseudomonadota</taxon>
        <taxon>Gammaproteobacteria</taxon>
        <taxon>Pasteurellales</taxon>
        <taxon>Pasteurellaceae</taxon>
        <taxon>Histophilus</taxon>
    </lineage>
</organism>
<dbReference type="EMBL" id="MF136609">
    <property type="protein sequence ID" value="AUV65101.1"/>
    <property type="molecule type" value="Genomic_DNA"/>
</dbReference>
<sequence length="45" mass="5223">MTLQSRFRQLQQTNVAGIIHLMFSWHSHKVEFPLRMLGDILAGVD</sequence>
<dbReference type="EMBL" id="MG520670">
    <property type="protein sequence ID" value="AUX81716.1"/>
    <property type="molecule type" value="Genomic_DNA"/>
</dbReference>
<dbReference type="RefSeq" id="WP_155242642.1">
    <property type="nucleotide sequence ID" value="NZ_CP018803.1"/>
</dbReference>
<evidence type="ECO:0000313" key="4">
    <source>
        <dbReference type="Proteomes" id="UP000595373"/>
    </source>
</evidence>
<evidence type="ECO:0000313" key="2">
    <source>
        <dbReference type="EMBL" id="AUX81716.1"/>
    </source>
</evidence>
<dbReference type="Proteomes" id="UP000595373">
    <property type="component" value="Chromosome"/>
</dbReference>
<evidence type="ECO:0000313" key="3">
    <source>
        <dbReference type="EMBL" id="QQF82980.1"/>
    </source>
</evidence>
<reference evidence="3 4" key="3">
    <citation type="submission" date="2020-12" db="EMBL/GenBank/DDBJ databases">
        <title>ASc-MMNZ-VFA-070.</title>
        <authorList>
            <person name="Schryvers A."/>
            <person name="Mostafa Nazari M."/>
            <person name="Farshchi Andisi V."/>
            <person name="Timsit E."/>
            <person name="Walter Morck D."/>
        </authorList>
    </citation>
    <scope>NUCLEOTIDE SEQUENCE [LARGE SCALE GENOMIC DNA]</scope>
    <source>
        <strain evidence="3 4">ASc-MMNZ-VFA-070</strain>
    </source>
</reference>
<dbReference type="AlphaFoldDB" id="A0A2K9VRL0"/>
<name>A0A2K9VRL0_HISSO</name>
<dbReference type="EMBL" id="CP066558">
    <property type="protein sequence ID" value="QQF82980.1"/>
    <property type="molecule type" value="Genomic_DNA"/>
</dbReference>